<dbReference type="GeneID" id="19975130"/>
<dbReference type="EMBL" id="KB822723">
    <property type="protein sequence ID" value="ETN38167.1"/>
    <property type="molecule type" value="Genomic_DNA"/>
</dbReference>
<organism evidence="8 9">
    <name type="scientific">Cyphellophora europaea (strain CBS 101466)</name>
    <name type="common">Phialophora europaea</name>
    <dbReference type="NCBI Taxonomy" id="1220924"/>
    <lineage>
        <taxon>Eukaryota</taxon>
        <taxon>Fungi</taxon>
        <taxon>Dikarya</taxon>
        <taxon>Ascomycota</taxon>
        <taxon>Pezizomycotina</taxon>
        <taxon>Eurotiomycetes</taxon>
        <taxon>Chaetothyriomycetidae</taxon>
        <taxon>Chaetothyriales</taxon>
        <taxon>Cyphellophoraceae</taxon>
        <taxon>Cyphellophora</taxon>
    </lineage>
</organism>
<dbReference type="PRINTS" id="PR00463">
    <property type="entry name" value="EP450I"/>
</dbReference>
<dbReference type="PANTHER" id="PTHR46300">
    <property type="entry name" value="P450, PUTATIVE (EUROFUNG)-RELATED-RELATED"/>
    <property type="match status" value="1"/>
</dbReference>
<evidence type="ECO:0000256" key="2">
    <source>
        <dbReference type="ARBA" id="ARBA00022723"/>
    </source>
</evidence>
<evidence type="ECO:0000256" key="4">
    <source>
        <dbReference type="ARBA" id="ARBA00023004"/>
    </source>
</evidence>
<dbReference type="PROSITE" id="PS00086">
    <property type="entry name" value="CYTOCHROME_P450"/>
    <property type="match status" value="1"/>
</dbReference>
<comment type="similarity">
    <text evidence="1 6">Belongs to the cytochrome P450 family.</text>
</comment>
<sequence>MTQVSDYMNSHNISSDALFQPESAANILFTYKWVIGTMVFALIASFRMFHYFFVHDQPPRGSGLKLLPGPRSTIPYLGRVHDVDPNCPWFAMKKFSDEYNGVFASTICGEMHVWVGDAQIAYDLLCKKARIYSSRPMVPAVPGSDSQGQYLPLLAHDDHWRNQRKFAHTVLTAGFNAKYYGYVSHEAKRFMYKLLVDPKDHFALTDRFCGRISARLGYGRPESSAAHCKNAGEFIPQISPSGSVTNLMPFLGSLPEWINPSIRKVRERREKEEKLWKGLMKQVRQEMDEGTAPVSYAKTYFERKEAETGKKSFGFDDHEAAYAVGMLVTVAIFTIGGPLYCFFLSMVLHEDWQEKVRKEYDEVIGDRVVEVADAPNLPILRACIKECVRWRPPVPLGVPRLLEEDDEWNGYYLPKGAVIHAIDLALARDPKLYPDAESYRPERWLEPEFPTYKEPLTEHPRLMGHHGFGMGRRMCPGIEVTEAELLVACGSIIGCFYLRPEKDKNGQPQPPPSYDFTPNLIGGPLPFKMDVVVRDEQKAQRIKHWFEESVADEKAGKIAAGL</sequence>
<dbReference type="SUPFAM" id="SSF48264">
    <property type="entry name" value="Cytochrome P450"/>
    <property type="match status" value="1"/>
</dbReference>
<evidence type="ECO:0000256" key="6">
    <source>
        <dbReference type="RuleBase" id="RU000461"/>
    </source>
</evidence>
<dbReference type="GO" id="GO:0020037">
    <property type="term" value="F:heme binding"/>
    <property type="evidence" value="ECO:0007669"/>
    <property type="project" value="InterPro"/>
</dbReference>
<evidence type="ECO:0000256" key="1">
    <source>
        <dbReference type="ARBA" id="ARBA00010617"/>
    </source>
</evidence>
<dbReference type="STRING" id="1220924.W2RNW4"/>
<dbReference type="InterPro" id="IPR002401">
    <property type="entry name" value="Cyt_P450_E_grp-I"/>
</dbReference>
<reference evidence="8 9" key="1">
    <citation type="submission" date="2013-03" db="EMBL/GenBank/DDBJ databases">
        <title>The Genome Sequence of Phialophora europaea CBS 101466.</title>
        <authorList>
            <consortium name="The Broad Institute Genomics Platform"/>
            <person name="Cuomo C."/>
            <person name="de Hoog S."/>
            <person name="Gorbushina A."/>
            <person name="Walker B."/>
            <person name="Young S.K."/>
            <person name="Zeng Q."/>
            <person name="Gargeya S."/>
            <person name="Fitzgerald M."/>
            <person name="Haas B."/>
            <person name="Abouelleil A."/>
            <person name="Allen A.W."/>
            <person name="Alvarado L."/>
            <person name="Arachchi H.M."/>
            <person name="Berlin A.M."/>
            <person name="Chapman S.B."/>
            <person name="Gainer-Dewar J."/>
            <person name="Goldberg J."/>
            <person name="Griggs A."/>
            <person name="Gujja S."/>
            <person name="Hansen M."/>
            <person name="Howarth C."/>
            <person name="Imamovic A."/>
            <person name="Ireland A."/>
            <person name="Larimer J."/>
            <person name="McCowan C."/>
            <person name="Murphy C."/>
            <person name="Pearson M."/>
            <person name="Poon T.W."/>
            <person name="Priest M."/>
            <person name="Roberts A."/>
            <person name="Saif S."/>
            <person name="Shea T."/>
            <person name="Sisk P."/>
            <person name="Sykes S."/>
            <person name="Wortman J."/>
            <person name="Nusbaum C."/>
            <person name="Birren B."/>
        </authorList>
    </citation>
    <scope>NUCLEOTIDE SEQUENCE [LARGE SCALE GENOMIC DNA]</scope>
    <source>
        <strain evidence="8 9">CBS 101466</strain>
    </source>
</reference>
<keyword evidence="9" id="KW-1185">Reference proteome</keyword>
<dbReference type="GO" id="GO:0016705">
    <property type="term" value="F:oxidoreductase activity, acting on paired donors, with incorporation or reduction of molecular oxygen"/>
    <property type="evidence" value="ECO:0007669"/>
    <property type="project" value="InterPro"/>
</dbReference>
<evidence type="ECO:0000256" key="7">
    <source>
        <dbReference type="SAM" id="Phobius"/>
    </source>
</evidence>
<dbReference type="VEuPathDB" id="FungiDB:HMPREF1541_07791"/>
<dbReference type="PANTHER" id="PTHR46300:SF8">
    <property type="entry name" value="CYTOCHROME P450 2E1"/>
    <property type="match status" value="1"/>
</dbReference>
<dbReference type="OrthoDB" id="1103324at2759"/>
<dbReference type="InterPro" id="IPR050364">
    <property type="entry name" value="Cytochrome_P450_fung"/>
</dbReference>
<keyword evidence="2 5" id="KW-0479">Metal-binding</keyword>
<evidence type="ECO:0000313" key="9">
    <source>
        <dbReference type="Proteomes" id="UP000030752"/>
    </source>
</evidence>
<accession>W2RNW4</accession>
<evidence type="ECO:0000256" key="3">
    <source>
        <dbReference type="ARBA" id="ARBA00023002"/>
    </source>
</evidence>
<keyword evidence="3 6" id="KW-0560">Oxidoreductase</keyword>
<gene>
    <name evidence="8" type="ORF">HMPREF1541_07791</name>
</gene>
<feature type="transmembrane region" description="Helical" evidence="7">
    <location>
        <begin position="33"/>
        <end position="54"/>
    </location>
</feature>
<dbReference type="Pfam" id="PF00067">
    <property type="entry name" value="p450"/>
    <property type="match status" value="1"/>
</dbReference>
<evidence type="ECO:0000313" key="8">
    <source>
        <dbReference type="EMBL" id="ETN38167.1"/>
    </source>
</evidence>
<dbReference type="eggNOG" id="KOG0156">
    <property type="taxonomic scope" value="Eukaryota"/>
</dbReference>
<dbReference type="InParanoid" id="W2RNW4"/>
<comment type="cofactor">
    <cofactor evidence="5">
        <name>heme</name>
        <dbReference type="ChEBI" id="CHEBI:30413"/>
    </cofactor>
</comment>
<keyword evidence="6" id="KW-0503">Monooxygenase</keyword>
<name>W2RNW4_CYPE1</name>
<dbReference type="HOGENOM" id="CLU_001570_2_1_1"/>
<dbReference type="RefSeq" id="XP_008720336.1">
    <property type="nucleotide sequence ID" value="XM_008722114.1"/>
</dbReference>
<dbReference type="Gene3D" id="1.10.630.10">
    <property type="entry name" value="Cytochrome P450"/>
    <property type="match status" value="1"/>
</dbReference>
<keyword evidence="7" id="KW-0812">Transmembrane</keyword>
<keyword evidence="4 5" id="KW-0408">Iron</keyword>
<evidence type="ECO:0000256" key="5">
    <source>
        <dbReference type="PIRSR" id="PIRSR602401-1"/>
    </source>
</evidence>
<dbReference type="AlphaFoldDB" id="W2RNW4"/>
<dbReference type="InterPro" id="IPR001128">
    <property type="entry name" value="Cyt_P450"/>
</dbReference>
<evidence type="ECO:0008006" key="10">
    <source>
        <dbReference type="Google" id="ProtNLM"/>
    </source>
</evidence>
<dbReference type="GO" id="GO:0004497">
    <property type="term" value="F:monooxygenase activity"/>
    <property type="evidence" value="ECO:0007669"/>
    <property type="project" value="UniProtKB-KW"/>
</dbReference>
<dbReference type="InterPro" id="IPR036396">
    <property type="entry name" value="Cyt_P450_sf"/>
</dbReference>
<feature type="binding site" description="axial binding residue" evidence="5">
    <location>
        <position position="475"/>
    </location>
    <ligand>
        <name>heme</name>
        <dbReference type="ChEBI" id="CHEBI:30413"/>
    </ligand>
    <ligandPart>
        <name>Fe</name>
        <dbReference type="ChEBI" id="CHEBI:18248"/>
    </ligandPart>
</feature>
<dbReference type="Proteomes" id="UP000030752">
    <property type="component" value="Unassembled WGS sequence"/>
</dbReference>
<feature type="transmembrane region" description="Helical" evidence="7">
    <location>
        <begin position="320"/>
        <end position="348"/>
    </location>
</feature>
<keyword evidence="5 6" id="KW-0349">Heme</keyword>
<dbReference type="InterPro" id="IPR017972">
    <property type="entry name" value="Cyt_P450_CS"/>
</dbReference>
<dbReference type="GO" id="GO:0005506">
    <property type="term" value="F:iron ion binding"/>
    <property type="evidence" value="ECO:0007669"/>
    <property type="project" value="InterPro"/>
</dbReference>
<proteinExistence type="inferred from homology"/>
<protein>
    <recommendedName>
        <fullName evidence="10">Cytochrome P450 oxidoreductase</fullName>
    </recommendedName>
</protein>
<keyword evidence="7" id="KW-0472">Membrane</keyword>
<keyword evidence="7" id="KW-1133">Transmembrane helix</keyword>